<evidence type="ECO:0000313" key="10">
    <source>
        <dbReference type="Proteomes" id="UP001497744"/>
    </source>
</evidence>
<keyword evidence="2" id="KW-0479">Metal-binding</keyword>
<keyword evidence="6" id="KW-0411">Iron-sulfur</keyword>
<dbReference type="Pfam" id="PF01650">
    <property type="entry name" value="Peptidase_C13"/>
    <property type="match status" value="1"/>
</dbReference>
<evidence type="ECO:0000256" key="8">
    <source>
        <dbReference type="SAM" id="SignalP"/>
    </source>
</evidence>
<evidence type="ECO:0000256" key="3">
    <source>
        <dbReference type="ARBA" id="ARBA00022741"/>
    </source>
</evidence>
<dbReference type="GO" id="GO:0006508">
    <property type="term" value="P:proteolysis"/>
    <property type="evidence" value="ECO:0007669"/>
    <property type="project" value="InterPro"/>
</dbReference>
<comment type="similarity">
    <text evidence="7">Belongs to the Mrp/NBP35 ATP-binding proteins family.</text>
</comment>
<dbReference type="InterPro" id="IPR033756">
    <property type="entry name" value="YlxH/NBP35"/>
</dbReference>
<evidence type="ECO:0000256" key="1">
    <source>
        <dbReference type="ARBA" id="ARBA00009941"/>
    </source>
</evidence>
<dbReference type="GO" id="GO:0051539">
    <property type="term" value="F:4 iron, 4 sulfur cluster binding"/>
    <property type="evidence" value="ECO:0007669"/>
    <property type="project" value="TreeGrafter"/>
</dbReference>
<dbReference type="GO" id="GO:0005524">
    <property type="term" value="F:ATP binding"/>
    <property type="evidence" value="ECO:0007669"/>
    <property type="project" value="UniProtKB-KW"/>
</dbReference>
<evidence type="ECO:0000256" key="4">
    <source>
        <dbReference type="ARBA" id="ARBA00022840"/>
    </source>
</evidence>
<dbReference type="PROSITE" id="PS01215">
    <property type="entry name" value="MRP"/>
    <property type="match status" value="1"/>
</dbReference>
<dbReference type="GeneID" id="94193430"/>
<dbReference type="GO" id="GO:0008233">
    <property type="term" value="F:peptidase activity"/>
    <property type="evidence" value="ECO:0007669"/>
    <property type="project" value="InterPro"/>
</dbReference>
<dbReference type="Gene3D" id="3.40.50.300">
    <property type="entry name" value="P-loop containing nucleotide triphosphate hydrolases"/>
    <property type="match status" value="1"/>
</dbReference>
<keyword evidence="8" id="KW-0732">Signal</keyword>
<accession>A0AAV4LQQ6</accession>
<dbReference type="InterPro" id="IPR027417">
    <property type="entry name" value="P-loop_NTPase"/>
</dbReference>
<evidence type="ECO:0000256" key="7">
    <source>
        <dbReference type="ARBA" id="ARBA00024036"/>
    </source>
</evidence>
<dbReference type="RefSeq" id="XP_067714018.1">
    <property type="nucleotide sequence ID" value="XM_067857917.1"/>
</dbReference>
<dbReference type="GO" id="GO:0016226">
    <property type="term" value="P:iron-sulfur cluster assembly"/>
    <property type="evidence" value="ECO:0007669"/>
    <property type="project" value="InterPro"/>
</dbReference>
<comment type="similarity">
    <text evidence="1">Belongs to the peptidase C13 family.</text>
</comment>
<dbReference type="EMBL" id="BPLF01000001">
    <property type="protein sequence ID" value="GIX61947.1"/>
    <property type="molecule type" value="Genomic_DNA"/>
</dbReference>
<dbReference type="InterPro" id="IPR000808">
    <property type="entry name" value="Mrp-like_CS"/>
</dbReference>
<evidence type="ECO:0000313" key="9">
    <source>
        <dbReference type="EMBL" id="GIX61947.1"/>
    </source>
</evidence>
<proteinExistence type="inferred from homology"/>
<feature type="chain" id="PRO_5043349191" evidence="8">
    <location>
        <begin position="17"/>
        <end position="1271"/>
    </location>
</feature>
<dbReference type="InterPro" id="IPR044304">
    <property type="entry name" value="NUBPL-like"/>
</dbReference>
<sequence length="1271" mass="142924">MFLQALAICVLPIVACEEYLGGSVAAVGPDTFGFLPRYQNAFVENSINFQGTFKISDYLRRKVNITKVEVGMLLKYKETNAVLSSTSRFYYNYRHVGNVAAVAANLYKLGLISRRNVQSLVTETCLCHPTNTFPGRIYVSKSVNISDYRNEIRKDEANTFLENTHIPYRSIGLKLQDLRFLMTQRFPKKFPHSSRVAAKYRVELDEVDPQLDLPAQFVYMTGHGGNRYFQFQAKDVIAAEDIERYMKEFFIKHPNVHTLMIMDTCQAATLFEGLDKEAPMIWVASSPRGISSYSYNANSQLTVSTVGKFTYYVADFFKSVIEGIKTRGDRASVSRLSMGQLKRHMGRHCPEELSVFHANPSITQVAAESRENATSTDRASNSTPDMRKIYLGEFIFNYRVAYFDTYRWPLNVHGKVTDAVALKGKSYELFNLNAAHSRTIDSRRLYAKMGESGLLSPIRRPCEVRKCAVWKDLKNWFGYTGSSLSKLQFEEVFRDVAHGGSGLYERMAVEGGNLLRDASLAFATKKAEGNVFLQSVTKLLFSRNCQKKALEFVKRLYVQKEVTVMNESSLLDHFAKSYLSAAQFLTSPRSVSNYVRVLLSYSLNETAGQDFHRDPKEWLSTLLQHIYHSQAFRHLECDSDNLLLRDMYIIFDYQYDYFLPRIQDCFYDAEVAHQCKNVSGEELLITFASKYFAELYKAHHGTNTDKLAVEYAKAQSREFFRSKAIEIFACVFLRLHVTFIGDEIDYMRQRSLQECRNIFLNLIGACWSISQRETRNNWMANLFQTLRQVQLAVVMNGLSEQPQQAKNCAHTYGENERENKVARQWDFTSMLCKPAQDARQEVPSEPSFFENVLEKTAHFLTNPCKVADVVDDAKVHGCKGGVGKSTVAAGLALTLRRLGCSVGLCDLDIYGPNLACIIGADESYVKWKQVDLNKDAIKYDSQLLTSPQRASTDSGTCDATASDCGCDGFTDAAFERPEPVTTCLLEPKEVHGVKVMSFAFIKSKKDLGYAAYRGPMLDQIASELVLKTDWGELDYLILDLPPGTGDVLISLMEDVEVSGLVAVSTPHQLSINDLRRGVQLFQDHDVPVICLVENMSYFTCDGCDKLHRLFGPSQVGGAAPSLGVDRYVCLPMMRSANCVEELQTNDDARKRFSEIAKFIMEHPATSKSQGSTVKNEALSDGLYVPESSVPCARANQVDGLVDPPQRRYIDGLSADHTGRTDSGRIFAGATVLDSVHKDLYGVLVGHEVNDFEGVHDDTNGLELLAIVPTHM</sequence>
<dbReference type="InterPro" id="IPR019591">
    <property type="entry name" value="Mrp/NBP35_ATP-bd"/>
</dbReference>
<gene>
    <name evidence="9" type="ORF">BcabD6B2_13820</name>
</gene>
<dbReference type="PANTHER" id="PTHR42961">
    <property type="entry name" value="IRON-SULFUR PROTEIN NUBPL"/>
    <property type="match status" value="1"/>
</dbReference>
<dbReference type="CDD" id="cd02037">
    <property type="entry name" value="Mrp_NBP35"/>
    <property type="match status" value="1"/>
</dbReference>
<reference evidence="9 10" key="1">
    <citation type="submission" date="2021-06" db="EMBL/GenBank/DDBJ databases">
        <title>Genome sequence of Babesia caballi.</title>
        <authorList>
            <person name="Yamagishi J."/>
            <person name="Kidaka T."/>
            <person name="Ochi A."/>
        </authorList>
    </citation>
    <scope>NUCLEOTIDE SEQUENCE [LARGE SCALE GENOMIC DNA]</scope>
    <source>
        <strain evidence="9">USDA-D6B2</strain>
    </source>
</reference>
<keyword evidence="5" id="KW-0408">Iron</keyword>
<dbReference type="Pfam" id="PF10609">
    <property type="entry name" value="ParA"/>
    <property type="match status" value="2"/>
</dbReference>
<dbReference type="SUPFAM" id="SSF52540">
    <property type="entry name" value="P-loop containing nucleoside triphosphate hydrolases"/>
    <property type="match status" value="1"/>
</dbReference>
<dbReference type="PANTHER" id="PTHR42961:SF2">
    <property type="entry name" value="IRON-SULFUR PROTEIN NUBPL"/>
    <property type="match status" value="1"/>
</dbReference>
<evidence type="ECO:0000256" key="5">
    <source>
        <dbReference type="ARBA" id="ARBA00023004"/>
    </source>
</evidence>
<keyword evidence="10" id="KW-1185">Reference proteome</keyword>
<dbReference type="AlphaFoldDB" id="A0AAV4LQQ6"/>
<dbReference type="Proteomes" id="UP001497744">
    <property type="component" value="Unassembled WGS sequence"/>
</dbReference>
<comment type="caution">
    <text evidence="9">The sequence shown here is derived from an EMBL/GenBank/DDBJ whole genome shotgun (WGS) entry which is preliminary data.</text>
</comment>
<protein>
    <submittedName>
        <fullName evidence="9">GPI anchor transamidase</fullName>
    </submittedName>
</protein>
<keyword evidence="3" id="KW-0547">Nucleotide-binding</keyword>
<dbReference type="Gene3D" id="3.40.50.1460">
    <property type="match status" value="1"/>
</dbReference>
<dbReference type="GO" id="GO:0046872">
    <property type="term" value="F:metal ion binding"/>
    <property type="evidence" value="ECO:0007669"/>
    <property type="project" value="UniProtKB-KW"/>
</dbReference>
<evidence type="ECO:0000256" key="6">
    <source>
        <dbReference type="ARBA" id="ARBA00023014"/>
    </source>
</evidence>
<feature type="signal peptide" evidence="8">
    <location>
        <begin position="1"/>
        <end position="16"/>
    </location>
</feature>
<name>A0AAV4LQQ6_BABCB</name>
<keyword evidence="4" id="KW-0067">ATP-binding</keyword>
<evidence type="ECO:0000256" key="2">
    <source>
        <dbReference type="ARBA" id="ARBA00022723"/>
    </source>
</evidence>
<organism evidence="9 10">
    <name type="scientific">Babesia caballi</name>
    <dbReference type="NCBI Taxonomy" id="5871"/>
    <lineage>
        <taxon>Eukaryota</taxon>
        <taxon>Sar</taxon>
        <taxon>Alveolata</taxon>
        <taxon>Apicomplexa</taxon>
        <taxon>Aconoidasida</taxon>
        <taxon>Piroplasmida</taxon>
        <taxon>Babesiidae</taxon>
        <taxon>Babesia</taxon>
    </lineage>
</organism>
<dbReference type="InterPro" id="IPR001096">
    <property type="entry name" value="Peptidase_C13"/>
</dbReference>
<dbReference type="GO" id="GO:0140663">
    <property type="term" value="F:ATP-dependent FeS chaperone activity"/>
    <property type="evidence" value="ECO:0007669"/>
    <property type="project" value="InterPro"/>
</dbReference>